<dbReference type="Proteomes" id="UP000509448">
    <property type="component" value="Chromosome"/>
</dbReference>
<dbReference type="Gene3D" id="3.90.1070.10">
    <property type="match status" value="1"/>
</dbReference>
<dbReference type="Gene3D" id="3.40.50.1000">
    <property type="entry name" value="HAD superfamily/HAD-like"/>
    <property type="match status" value="1"/>
</dbReference>
<accession>A0A4P2VLN1</accession>
<dbReference type="KEGG" id="ccai:NAS2_0656"/>
<dbReference type="Pfam" id="PF08282">
    <property type="entry name" value="Hydrolase_3"/>
    <property type="match status" value="1"/>
</dbReference>
<dbReference type="EC" id="3.1.3.18" evidence="1"/>
<dbReference type="SUPFAM" id="SSF56784">
    <property type="entry name" value="HAD-like"/>
    <property type="match status" value="1"/>
</dbReference>
<dbReference type="PANTHER" id="PTHR10000:SF8">
    <property type="entry name" value="HAD SUPERFAMILY HYDROLASE-LIKE, TYPE 3"/>
    <property type="match status" value="1"/>
</dbReference>
<keyword evidence="2" id="KW-1185">Reference proteome</keyword>
<sequence length="222" mass="24131">MMDPAEDMVLVVADMDRTLSREEDGFVVRDEVATALNELASRHKFAVVTGRREETAMRLAGRLRPTAWVLEDGAIVLYGDRRVVVAPADWGLRREEILAQLRSRGYRCSLGKVAIYVDGVPSDPPAGVQVVPNRGSAIVLPEGIDKGFGVRALTDVMGYRGKVVAVGDGENDLAMFEAADVKVAVANAVEELKRAADIVLSREDGEGMLELIGMLEDLPQLR</sequence>
<organism evidence="1 2">
    <name type="scientific">Conexivisphaera calida</name>
    <dbReference type="NCBI Taxonomy" id="1874277"/>
    <lineage>
        <taxon>Archaea</taxon>
        <taxon>Nitrososphaerota</taxon>
        <taxon>Conexivisphaeria</taxon>
        <taxon>Conexivisphaerales</taxon>
        <taxon>Conexivisphaeraceae</taxon>
        <taxon>Conexivisphaera</taxon>
    </lineage>
</organism>
<dbReference type="GO" id="GO:0008967">
    <property type="term" value="F:phosphoglycolate phosphatase activity"/>
    <property type="evidence" value="ECO:0007669"/>
    <property type="project" value="UniProtKB-EC"/>
</dbReference>
<dbReference type="EMBL" id="AP018732">
    <property type="protein sequence ID" value="BBE42045.1"/>
    <property type="molecule type" value="Genomic_DNA"/>
</dbReference>
<reference evidence="1 2" key="1">
    <citation type="journal article" date="2019" name="ISME J.">
        <title>Isolation and characterization of a thermophilic sulfur- and iron-reducing thaumarchaeote from a terrestrial acidic hot spring.</title>
        <authorList>
            <person name="Kato S."/>
            <person name="Itoh T."/>
            <person name="Yuki M."/>
            <person name="Nagamori M."/>
            <person name="Ohnishi M."/>
            <person name="Uematsu K."/>
            <person name="Suzuki K."/>
            <person name="Takashina T."/>
            <person name="Ohkuma M."/>
        </authorList>
    </citation>
    <scope>NUCLEOTIDE SEQUENCE [LARGE SCALE GENOMIC DNA]</scope>
    <source>
        <strain evidence="1 2">NAS-02</strain>
    </source>
</reference>
<dbReference type="AlphaFoldDB" id="A0A4P2VLN1"/>
<dbReference type="GO" id="GO:0000287">
    <property type="term" value="F:magnesium ion binding"/>
    <property type="evidence" value="ECO:0007669"/>
    <property type="project" value="TreeGrafter"/>
</dbReference>
<dbReference type="GO" id="GO:0005829">
    <property type="term" value="C:cytosol"/>
    <property type="evidence" value="ECO:0007669"/>
    <property type="project" value="TreeGrafter"/>
</dbReference>
<dbReference type="InterPro" id="IPR036412">
    <property type="entry name" value="HAD-like_sf"/>
</dbReference>
<dbReference type="InterPro" id="IPR023214">
    <property type="entry name" value="HAD_sf"/>
</dbReference>
<evidence type="ECO:0000313" key="1">
    <source>
        <dbReference type="EMBL" id="BBE42045.1"/>
    </source>
</evidence>
<gene>
    <name evidence="1" type="ORF">NAS2_0656</name>
</gene>
<name>A0A4P2VLN1_9ARCH</name>
<proteinExistence type="predicted"/>
<dbReference type="PANTHER" id="PTHR10000">
    <property type="entry name" value="PHOSPHOSERINE PHOSPHATASE"/>
    <property type="match status" value="1"/>
</dbReference>
<keyword evidence="1" id="KW-0378">Hydrolase</keyword>
<protein>
    <submittedName>
        <fullName evidence="1">Phosphoglycolate phosphatase, archaeal type</fullName>
        <ecNumber evidence="1">3.1.3.18</ecNumber>
    </submittedName>
</protein>
<evidence type="ECO:0000313" key="2">
    <source>
        <dbReference type="Proteomes" id="UP000509448"/>
    </source>
</evidence>